<feature type="region of interest" description="Disordered" evidence="1">
    <location>
        <begin position="1"/>
        <end position="98"/>
    </location>
</feature>
<dbReference type="SMART" id="SM00184">
    <property type="entry name" value="RING"/>
    <property type="match status" value="1"/>
</dbReference>
<dbReference type="Gene3D" id="3.30.40.10">
    <property type="entry name" value="Zinc/RING finger domain, C3HC4 (zinc finger)"/>
    <property type="match status" value="1"/>
</dbReference>
<sequence length="184" mass="20662">MKSITKKNKKLTKKFKVNKPVKATTLKKSPVIGNLLMLAEQARRRKPNSSPSGGGKRSRRDKRSRRGKRNRRGKRSRRGRKLIAGVTPPRNPQANDSVVLGDADRCPICLDDFEDVPGEILPCQHKMHRHCLDNWRMAQKGNIYQNVCPICKKPSSTVSIPSGPVKPKRPRSPTGDAIPKRIGF</sequence>
<evidence type="ECO:0000256" key="1">
    <source>
        <dbReference type="SAM" id="MobiDB-lite"/>
    </source>
</evidence>
<feature type="region of interest" description="Disordered" evidence="1">
    <location>
        <begin position="159"/>
        <end position="184"/>
    </location>
</feature>
<reference evidence="3" key="1">
    <citation type="journal article" date="2020" name="Nature">
        <title>Giant virus diversity and host interactions through global metagenomics.</title>
        <authorList>
            <person name="Schulz F."/>
            <person name="Roux S."/>
            <person name="Paez-Espino D."/>
            <person name="Jungbluth S."/>
            <person name="Walsh D.A."/>
            <person name="Denef V.J."/>
            <person name="McMahon K.D."/>
            <person name="Konstantinidis K.T."/>
            <person name="Eloe-Fadrosh E.A."/>
            <person name="Kyrpides N.C."/>
            <person name="Woyke T."/>
        </authorList>
    </citation>
    <scope>NUCLEOTIDE SEQUENCE</scope>
    <source>
        <strain evidence="3">GVMAG-S-ERX556022-25</strain>
    </source>
</reference>
<dbReference type="Pfam" id="PF13639">
    <property type="entry name" value="zf-RING_2"/>
    <property type="match status" value="1"/>
</dbReference>
<dbReference type="InterPro" id="IPR051826">
    <property type="entry name" value="E3_ubiquitin-ligase_domain"/>
</dbReference>
<proteinExistence type="predicted"/>
<protein>
    <recommendedName>
        <fullName evidence="2">RING-type domain-containing protein</fullName>
    </recommendedName>
</protein>
<feature type="compositionally biased region" description="Basic residues" evidence="1">
    <location>
        <begin position="56"/>
        <end position="81"/>
    </location>
</feature>
<feature type="compositionally biased region" description="Basic residues" evidence="1">
    <location>
        <begin position="1"/>
        <end position="19"/>
    </location>
</feature>
<dbReference type="PROSITE" id="PS50089">
    <property type="entry name" value="ZF_RING_2"/>
    <property type="match status" value="1"/>
</dbReference>
<name>A0A6C0AXN3_9ZZZZ</name>
<feature type="domain" description="RING-type" evidence="2">
    <location>
        <begin position="106"/>
        <end position="152"/>
    </location>
</feature>
<organism evidence="3">
    <name type="scientific">viral metagenome</name>
    <dbReference type="NCBI Taxonomy" id="1070528"/>
    <lineage>
        <taxon>unclassified sequences</taxon>
        <taxon>metagenomes</taxon>
        <taxon>organismal metagenomes</taxon>
    </lineage>
</organism>
<dbReference type="EMBL" id="MN738810">
    <property type="protein sequence ID" value="QHS84604.1"/>
    <property type="molecule type" value="Genomic_DNA"/>
</dbReference>
<dbReference type="PANTHER" id="PTHR22765:SF416">
    <property type="entry name" value="E3 UBIQUITIN-PROTEIN LIGASE GODZILLA"/>
    <property type="match status" value="1"/>
</dbReference>
<dbReference type="GO" id="GO:0005737">
    <property type="term" value="C:cytoplasm"/>
    <property type="evidence" value="ECO:0007669"/>
    <property type="project" value="TreeGrafter"/>
</dbReference>
<dbReference type="PANTHER" id="PTHR22765">
    <property type="entry name" value="RING FINGER AND PROTEASE ASSOCIATED DOMAIN-CONTAINING"/>
    <property type="match status" value="1"/>
</dbReference>
<dbReference type="GO" id="GO:0061630">
    <property type="term" value="F:ubiquitin protein ligase activity"/>
    <property type="evidence" value="ECO:0007669"/>
    <property type="project" value="TreeGrafter"/>
</dbReference>
<accession>A0A6C0AXN3</accession>
<dbReference type="InterPro" id="IPR013083">
    <property type="entry name" value="Znf_RING/FYVE/PHD"/>
</dbReference>
<dbReference type="SUPFAM" id="SSF57850">
    <property type="entry name" value="RING/U-box"/>
    <property type="match status" value="1"/>
</dbReference>
<evidence type="ECO:0000259" key="2">
    <source>
        <dbReference type="PROSITE" id="PS50089"/>
    </source>
</evidence>
<dbReference type="AlphaFoldDB" id="A0A6C0AXN3"/>
<evidence type="ECO:0000313" key="3">
    <source>
        <dbReference type="EMBL" id="QHS84604.1"/>
    </source>
</evidence>
<dbReference type="InterPro" id="IPR001841">
    <property type="entry name" value="Znf_RING"/>
</dbReference>
<dbReference type="GO" id="GO:0006511">
    <property type="term" value="P:ubiquitin-dependent protein catabolic process"/>
    <property type="evidence" value="ECO:0007669"/>
    <property type="project" value="TreeGrafter"/>
</dbReference>